<name>B7FSD2_PHATC</name>
<proteinExistence type="predicted"/>
<evidence type="ECO:0000313" key="3">
    <source>
        <dbReference type="Proteomes" id="UP000000759"/>
    </source>
</evidence>
<sequence>MSEMNTDDVPTMTAVTAELMEEGQLHDVHQHETHDDNTIPVVIAEAPEATAVESSSIHHAEGHVVLTVEDLQPIAFQIPNPVAITTYPAGSRAEFISATIMKRSVGDQLGMAIREGDGPGQLVISSLRGDGVLQNSPLRVGDTILSINGKNCTDMTQDTAATYLRQAEGTLTIVAHN</sequence>
<dbReference type="RefSeq" id="XP_002177963.1">
    <property type="nucleotide sequence ID" value="XM_002177927.1"/>
</dbReference>
<dbReference type="SMART" id="SM00228">
    <property type="entry name" value="PDZ"/>
    <property type="match status" value="1"/>
</dbReference>
<dbReference type="InterPro" id="IPR036034">
    <property type="entry name" value="PDZ_sf"/>
</dbReference>
<reference evidence="3" key="2">
    <citation type="submission" date="2008-08" db="EMBL/GenBank/DDBJ databases">
        <authorList>
            <consortium name="Diatom Consortium"/>
            <person name="Grigoriev I."/>
            <person name="Grimwood J."/>
            <person name="Kuo A."/>
            <person name="Otillar R.P."/>
            <person name="Salamov A."/>
            <person name="Detter J.C."/>
            <person name="Lindquist E."/>
            <person name="Shapiro H."/>
            <person name="Lucas S."/>
            <person name="Glavina del Rio T."/>
            <person name="Pitluck S."/>
            <person name="Rokhsar D."/>
            <person name="Bowler C."/>
        </authorList>
    </citation>
    <scope>GENOME REANNOTATION</scope>
    <source>
        <strain evidence="3">CCAP 1055/1</strain>
    </source>
</reference>
<reference evidence="2 3" key="1">
    <citation type="journal article" date="2008" name="Nature">
        <title>The Phaeodactylum genome reveals the evolutionary history of diatom genomes.</title>
        <authorList>
            <person name="Bowler C."/>
            <person name="Allen A.E."/>
            <person name="Badger J.H."/>
            <person name="Grimwood J."/>
            <person name="Jabbari K."/>
            <person name="Kuo A."/>
            <person name="Maheswari U."/>
            <person name="Martens C."/>
            <person name="Maumus F."/>
            <person name="Otillar R.P."/>
            <person name="Rayko E."/>
            <person name="Salamov A."/>
            <person name="Vandepoele K."/>
            <person name="Beszteri B."/>
            <person name="Gruber A."/>
            <person name="Heijde M."/>
            <person name="Katinka M."/>
            <person name="Mock T."/>
            <person name="Valentin K."/>
            <person name="Verret F."/>
            <person name="Berges J.A."/>
            <person name="Brownlee C."/>
            <person name="Cadoret J.P."/>
            <person name="Chiovitti A."/>
            <person name="Choi C.J."/>
            <person name="Coesel S."/>
            <person name="De Martino A."/>
            <person name="Detter J.C."/>
            <person name="Durkin C."/>
            <person name="Falciatore A."/>
            <person name="Fournet J."/>
            <person name="Haruta M."/>
            <person name="Huysman M.J."/>
            <person name="Jenkins B.D."/>
            <person name="Jiroutova K."/>
            <person name="Jorgensen R.E."/>
            <person name="Joubert Y."/>
            <person name="Kaplan A."/>
            <person name="Kroger N."/>
            <person name="Kroth P.G."/>
            <person name="La Roche J."/>
            <person name="Lindquist E."/>
            <person name="Lommer M."/>
            <person name="Martin-Jezequel V."/>
            <person name="Lopez P.J."/>
            <person name="Lucas S."/>
            <person name="Mangogna M."/>
            <person name="McGinnis K."/>
            <person name="Medlin L.K."/>
            <person name="Montsant A."/>
            <person name="Oudot-Le Secq M.P."/>
            <person name="Napoli C."/>
            <person name="Obornik M."/>
            <person name="Parker M.S."/>
            <person name="Petit J.L."/>
            <person name="Porcel B.M."/>
            <person name="Poulsen N."/>
            <person name="Robison M."/>
            <person name="Rychlewski L."/>
            <person name="Rynearson T.A."/>
            <person name="Schmutz J."/>
            <person name="Shapiro H."/>
            <person name="Siaut M."/>
            <person name="Stanley M."/>
            <person name="Sussman M.R."/>
            <person name="Taylor A.R."/>
            <person name="Vardi A."/>
            <person name="von Dassow P."/>
            <person name="Vyverman W."/>
            <person name="Willis A."/>
            <person name="Wyrwicz L.S."/>
            <person name="Rokhsar D.S."/>
            <person name="Weissenbach J."/>
            <person name="Armbrust E.V."/>
            <person name="Green B.R."/>
            <person name="Van de Peer Y."/>
            <person name="Grigoriev I.V."/>
        </authorList>
    </citation>
    <scope>NUCLEOTIDE SEQUENCE [LARGE SCALE GENOMIC DNA]</scope>
    <source>
        <strain evidence="2 3">CCAP 1055/1</strain>
    </source>
</reference>
<feature type="non-terminal residue" evidence="2">
    <location>
        <position position="177"/>
    </location>
</feature>
<dbReference type="Pfam" id="PF00595">
    <property type="entry name" value="PDZ"/>
    <property type="match status" value="1"/>
</dbReference>
<protein>
    <recommendedName>
        <fullName evidence="1">PDZ domain-containing protein</fullName>
    </recommendedName>
</protein>
<keyword evidence="3" id="KW-1185">Reference proteome</keyword>
<gene>
    <name evidence="2" type="ORF">PHATRDRAFT_43479</name>
</gene>
<dbReference type="CDD" id="cd00136">
    <property type="entry name" value="PDZ_canonical"/>
    <property type="match status" value="1"/>
</dbReference>
<dbReference type="Gene3D" id="2.30.42.10">
    <property type="match status" value="1"/>
</dbReference>
<evidence type="ECO:0000259" key="1">
    <source>
        <dbReference type="PROSITE" id="PS50106"/>
    </source>
</evidence>
<accession>B7FSD2</accession>
<dbReference type="PaxDb" id="2850-Phatr43479"/>
<dbReference type="InParanoid" id="B7FSD2"/>
<dbReference type="InterPro" id="IPR001478">
    <property type="entry name" value="PDZ"/>
</dbReference>
<dbReference type="SUPFAM" id="SSF50156">
    <property type="entry name" value="PDZ domain-like"/>
    <property type="match status" value="1"/>
</dbReference>
<organism evidence="2 3">
    <name type="scientific">Phaeodactylum tricornutum (strain CCAP 1055/1)</name>
    <dbReference type="NCBI Taxonomy" id="556484"/>
    <lineage>
        <taxon>Eukaryota</taxon>
        <taxon>Sar</taxon>
        <taxon>Stramenopiles</taxon>
        <taxon>Ochrophyta</taxon>
        <taxon>Bacillariophyta</taxon>
        <taxon>Bacillariophyceae</taxon>
        <taxon>Bacillariophycidae</taxon>
        <taxon>Naviculales</taxon>
        <taxon>Phaeodactylaceae</taxon>
        <taxon>Phaeodactylum</taxon>
    </lineage>
</organism>
<dbReference type="GeneID" id="7197181"/>
<dbReference type="PROSITE" id="PS50106">
    <property type="entry name" value="PDZ"/>
    <property type="match status" value="1"/>
</dbReference>
<dbReference type="KEGG" id="pti:PHATRDRAFT_43479"/>
<dbReference type="AlphaFoldDB" id="B7FSD2"/>
<dbReference type="HOGENOM" id="CLU_872805_0_0_1"/>
<feature type="domain" description="PDZ" evidence="1">
    <location>
        <begin position="97"/>
        <end position="177"/>
    </location>
</feature>
<evidence type="ECO:0000313" key="2">
    <source>
        <dbReference type="EMBL" id="EEC50777.1"/>
    </source>
</evidence>
<dbReference type="OrthoDB" id="2157866at2759"/>
<dbReference type="Proteomes" id="UP000000759">
    <property type="component" value="Chromosome 2"/>
</dbReference>
<dbReference type="EMBL" id="CM000606">
    <property type="protein sequence ID" value="EEC50777.1"/>
    <property type="molecule type" value="Genomic_DNA"/>
</dbReference>